<protein>
    <recommendedName>
        <fullName evidence="3">Trypsin-like peptidase</fullName>
    </recommendedName>
</protein>
<evidence type="ECO:0000313" key="2">
    <source>
        <dbReference type="Proteomes" id="UP001596379"/>
    </source>
</evidence>
<dbReference type="RefSeq" id="WP_382233199.1">
    <property type="nucleotide sequence ID" value="NZ_JBHTCC010000001.1"/>
</dbReference>
<organism evidence="1 2">
    <name type="scientific">Herminiimonas aquatilis</name>
    <dbReference type="NCBI Taxonomy" id="345342"/>
    <lineage>
        <taxon>Bacteria</taxon>
        <taxon>Pseudomonadati</taxon>
        <taxon>Pseudomonadota</taxon>
        <taxon>Betaproteobacteria</taxon>
        <taxon>Burkholderiales</taxon>
        <taxon>Oxalobacteraceae</taxon>
        <taxon>Herminiimonas</taxon>
    </lineage>
</organism>
<dbReference type="Proteomes" id="UP001596379">
    <property type="component" value="Unassembled WGS sequence"/>
</dbReference>
<reference evidence="2" key="1">
    <citation type="journal article" date="2019" name="Int. J. Syst. Evol. Microbiol.">
        <title>The Global Catalogue of Microorganisms (GCM) 10K type strain sequencing project: providing services to taxonomists for standard genome sequencing and annotation.</title>
        <authorList>
            <consortium name="The Broad Institute Genomics Platform"/>
            <consortium name="The Broad Institute Genome Sequencing Center for Infectious Disease"/>
            <person name="Wu L."/>
            <person name="Ma J."/>
        </authorList>
    </citation>
    <scope>NUCLEOTIDE SEQUENCE [LARGE SCALE GENOMIC DNA]</scope>
    <source>
        <strain evidence="2">CCUG 36956</strain>
    </source>
</reference>
<gene>
    <name evidence="1" type="ORF">ACFQO0_06480</name>
</gene>
<sequence>MSADFSYKSDDYDKQTQRFVIPLYVKDELNTYVFSSTGSLVTYKGHHYILFAAHALEDDIEFEKLNTFGTDGNFLPLARIAIGYQIFKEQDIGVVDCFNQRLENKNYFDLEEKSLIGFEKKHFAWTGFPVSQCISKVVHNSISSDTLRDKYIHSDVGGTFFKNARYFTIISKINTNNNIEITGSYNRNNTSLKYKGLVSTGPHPQGMSGGALYYFSKKQNLKPNLEDSFRFAGIGLKYRKDNTIFGVPAFKIIELLERLNEENPLQINIASNTEMTWNDE</sequence>
<evidence type="ECO:0000313" key="1">
    <source>
        <dbReference type="EMBL" id="MFC7298077.1"/>
    </source>
</evidence>
<dbReference type="EMBL" id="JBHTCC010000001">
    <property type="protein sequence ID" value="MFC7298077.1"/>
    <property type="molecule type" value="Genomic_DNA"/>
</dbReference>
<accession>A0ABW2J4B3</accession>
<proteinExistence type="predicted"/>
<name>A0ABW2J4B3_9BURK</name>
<comment type="caution">
    <text evidence="1">The sequence shown here is derived from an EMBL/GenBank/DDBJ whole genome shotgun (WGS) entry which is preliminary data.</text>
</comment>
<keyword evidence="2" id="KW-1185">Reference proteome</keyword>
<evidence type="ECO:0008006" key="3">
    <source>
        <dbReference type="Google" id="ProtNLM"/>
    </source>
</evidence>